<feature type="region of interest" description="Disordered" evidence="1">
    <location>
        <begin position="36"/>
        <end position="97"/>
    </location>
</feature>
<feature type="chain" id="PRO_5036043225" description="TNFR-Cys domain-containing protein" evidence="2">
    <location>
        <begin position="29"/>
        <end position="208"/>
    </location>
</feature>
<keyword evidence="2" id="KW-0732">Signal</keyword>
<gene>
    <name evidence="3" type="ORF">BRADI_4g11266v3</name>
</gene>
<dbReference type="InParanoid" id="A0A2K2CM35"/>
<feature type="compositionally biased region" description="Pro residues" evidence="1">
    <location>
        <begin position="36"/>
        <end position="90"/>
    </location>
</feature>
<dbReference type="AlphaFoldDB" id="A0A2K2CM35"/>
<evidence type="ECO:0000256" key="1">
    <source>
        <dbReference type="SAM" id="MobiDB-lite"/>
    </source>
</evidence>
<feature type="signal peptide" evidence="2">
    <location>
        <begin position="1"/>
        <end position="28"/>
    </location>
</feature>
<dbReference type="EnsemblPlants" id="PNT63086">
    <property type="protein sequence ID" value="PNT63086"/>
    <property type="gene ID" value="BRADI_4g11266v3"/>
</dbReference>
<dbReference type="Proteomes" id="UP000008810">
    <property type="component" value="Chromosome 4"/>
</dbReference>
<name>A0A2K2CM35_BRADI</name>
<evidence type="ECO:0008006" key="6">
    <source>
        <dbReference type="Google" id="ProtNLM"/>
    </source>
</evidence>
<reference evidence="4" key="3">
    <citation type="submission" date="2018-08" db="UniProtKB">
        <authorList>
            <consortium name="EnsemblPlants"/>
        </authorList>
    </citation>
    <scope>IDENTIFICATION</scope>
    <source>
        <strain evidence="4">cv. Bd21</strain>
    </source>
</reference>
<sequence length="208" mass="21222">MASGVATLALKVTAIAAALALLVMPSLGRCPSLGPAPLPPMQASPPPPPEAAAYASPPPPPAYASPSPPPLPTPPPPPPLAQASSPPPLSPAAQPALAPGPGQMISCNDCNIECNRPCIASIWSKCSPRCDGIKASCNKCKTELIKNCKAGGTCANGSCDCDNLGTYSSNSCNRDCDEWFCQDCGKELSKECGQNCARQCHDHGCVGN</sequence>
<protein>
    <recommendedName>
        <fullName evidence="6">TNFR-Cys domain-containing protein</fullName>
    </recommendedName>
</protein>
<accession>A0A2K2CM35</accession>
<evidence type="ECO:0000313" key="3">
    <source>
        <dbReference type="EMBL" id="PNT63086.1"/>
    </source>
</evidence>
<dbReference type="Gramene" id="PNT63086">
    <property type="protein sequence ID" value="PNT63086"/>
    <property type="gene ID" value="BRADI_4g11266v3"/>
</dbReference>
<organism evidence="3">
    <name type="scientific">Brachypodium distachyon</name>
    <name type="common">Purple false brome</name>
    <name type="synonym">Trachynia distachya</name>
    <dbReference type="NCBI Taxonomy" id="15368"/>
    <lineage>
        <taxon>Eukaryota</taxon>
        <taxon>Viridiplantae</taxon>
        <taxon>Streptophyta</taxon>
        <taxon>Embryophyta</taxon>
        <taxon>Tracheophyta</taxon>
        <taxon>Spermatophyta</taxon>
        <taxon>Magnoliopsida</taxon>
        <taxon>Liliopsida</taxon>
        <taxon>Poales</taxon>
        <taxon>Poaceae</taxon>
        <taxon>BOP clade</taxon>
        <taxon>Pooideae</taxon>
        <taxon>Stipodae</taxon>
        <taxon>Brachypodieae</taxon>
        <taxon>Brachypodium</taxon>
    </lineage>
</organism>
<evidence type="ECO:0000313" key="4">
    <source>
        <dbReference type="EnsemblPlants" id="PNT63086"/>
    </source>
</evidence>
<evidence type="ECO:0000256" key="2">
    <source>
        <dbReference type="SAM" id="SignalP"/>
    </source>
</evidence>
<proteinExistence type="predicted"/>
<evidence type="ECO:0000313" key="5">
    <source>
        <dbReference type="Proteomes" id="UP000008810"/>
    </source>
</evidence>
<dbReference type="EMBL" id="CM000883">
    <property type="protein sequence ID" value="PNT63086.1"/>
    <property type="molecule type" value="Genomic_DNA"/>
</dbReference>
<keyword evidence="5" id="KW-1185">Reference proteome</keyword>
<reference evidence="3 4" key="1">
    <citation type="journal article" date="2010" name="Nature">
        <title>Genome sequencing and analysis of the model grass Brachypodium distachyon.</title>
        <authorList>
            <consortium name="International Brachypodium Initiative"/>
        </authorList>
    </citation>
    <scope>NUCLEOTIDE SEQUENCE [LARGE SCALE GENOMIC DNA]</scope>
    <source>
        <strain evidence="3 4">Bd21</strain>
    </source>
</reference>
<reference evidence="3" key="2">
    <citation type="submission" date="2017-06" db="EMBL/GenBank/DDBJ databases">
        <title>WGS assembly of Brachypodium distachyon.</title>
        <authorList>
            <consortium name="The International Brachypodium Initiative"/>
            <person name="Lucas S."/>
            <person name="Harmon-Smith M."/>
            <person name="Lail K."/>
            <person name="Tice H."/>
            <person name="Grimwood J."/>
            <person name="Bruce D."/>
            <person name="Barry K."/>
            <person name="Shu S."/>
            <person name="Lindquist E."/>
            <person name="Wang M."/>
            <person name="Pitluck S."/>
            <person name="Vogel J.P."/>
            <person name="Garvin D.F."/>
            <person name="Mockler T.C."/>
            <person name="Schmutz J."/>
            <person name="Rokhsar D."/>
            <person name="Bevan M.W."/>
        </authorList>
    </citation>
    <scope>NUCLEOTIDE SEQUENCE</scope>
    <source>
        <strain evidence="3">Bd21</strain>
    </source>
</reference>
<dbReference type="STRING" id="15368.A0A2K2CM35"/>